<keyword evidence="2" id="KW-1185">Reference proteome</keyword>
<dbReference type="EMBL" id="JAIWYP010000001">
    <property type="protein sequence ID" value="KAH3888200.1"/>
    <property type="molecule type" value="Genomic_DNA"/>
</dbReference>
<proteinExistence type="predicted"/>
<gene>
    <name evidence="1" type="ORF">DPMN_012231</name>
</gene>
<evidence type="ECO:0000313" key="2">
    <source>
        <dbReference type="Proteomes" id="UP000828390"/>
    </source>
</evidence>
<reference evidence="1" key="1">
    <citation type="journal article" date="2019" name="bioRxiv">
        <title>The Genome of the Zebra Mussel, Dreissena polymorpha: A Resource for Invasive Species Research.</title>
        <authorList>
            <person name="McCartney M.A."/>
            <person name="Auch B."/>
            <person name="Kono T."/>
            <person name="Mallez S."/>
            <person name="Zhang Y."/>
            <person name="Obille A."/>
            <person name="Becker A."/>
            <person name="Abrahante J.E."/>
            <person name="Garbe J."/>
            <person name="Badalamenti J.P."/>
            <person name="Herman A."/>
            <person name="Mangelson H."/>
            <person name="Liachko I."/>
            <person name="Sullivan S."/>
            <person name="Sone E.D."/>
            <person name="Koren S."/>
            <person name="Silverstein K.A.T."/>
            <person name="Beckman K.B."/>
            <person name="Gohl D.M."/>
        </authorList>
    </citation>
    <scope>NUCLEOTIDE SEQUENCE</scope>
    <source>
        <strain evidence="1">Duluth1</strain>
        <tissue evidence="1">Whole animal</tissue>
    </source>
</reference>
<evidence type="ECO:0000313" key="1">
    <source>
        <dbReference type="EMBL" id="KAH3888200.1"/>
    </source>
</evidence>
<dbReference type="AlphaFoldDB" id="A0A9D4N320"/>
<organism evidence="1 2">
    <name type="scientific">Dreissena polymorpha</name>
    <name type="common">Zebra mussel</name>
    <name type="synonym">Mytilus polymorpha</name>
    <dbReference type="NCBI Taxonomy" id="45954"/>
    <lineage>
        <taxon>Eukaryota</taxon>
        <taxon>Metazoa</taxon>
        <taxon>Spiralia</taxon>
        <taxon>Lophotrochozoa</taxon>
        <taxon>Mollusca</taxon>
        <taxon>Bivalvia</taxon>
        <taxon>Autobranchia</taxon>
        <taxon>Heteroconchia</taxon>
        <taxon>Euheterodonta</taxon>
        <taxon>Imparidentia</taxon>
        <taxon>Neoheterodontei</taxon>
        <taxon>Myida</taxon>
        <taxon>Dreissenoidea</taxon>
        <taxon>Dreissenidae</taxon>
        <taxon>Dreissena</taxon>
    </lineage>
</organism>
<accession>A0A9D4N320</accession>
<name>A0A9D4N320_DREPO</name>
<comment type="caution">
    <text evidence="1">The sequence shown here is derived from an EMBL/GenBank/DDBJ whole genome shotgun (WGS) entry which is preliminary data.</text>
</comment>
<reference evidence="1" key="2">
    <citation type="submission" date="2020-11" db="EMBL/GenBank/DDBJ databases">
        <authorList>
            <person name="McCartney M.A."/>
            <person name="Auch B."/>
            <person name="Kono T."/>
            <person name="Mallez S."/>
            <person name="Becker A."/>
            <person name="Gohl D.M."/>
            <person name="Silverstein K.A.T."/>
            <person name="Koren S."/>
            <person name="Bechman K.B."/>
            <person name="Herman A."/>
            <person name="Abrahante J.E."/>
            <person name="Garbe J."/>
        </authorList>
    </citation>
    <scope>NUCLEOTIDE SEQUENCE</scope>
    <source>
        <strain evidence="1">Duluth1</strain>
        <tissue evidence="1">Whole animal</tissue>
    </source>
</reference>
<dbReference type="Proteomes" id="UP000828390">
    <property type="component" value="Unassembled WGS sequence"/>
</dbReference>
<protein>
    <submittedName>
        <fullName evidence="1">Uncharacterized protein</fullName>
    </submittedName>
</protein>
<sequence>MSVYPFLWDYKYWNYRYWDNSYWTTQCSYLYLWSIRLEGSMYHWHNMGLDVC</sequence>